<dbReference type="eggNOG" id="COG4191">
    <property type="taxonomic scope" value="Bacteria"/>
</dbReference>
<dbReference type="PANTHER" id="PTHR43547:SF2">
    <property type="entry name" value="HYBRID SIGNAL TRANSDUCTION HISTIDINE KINASE C"/>
    <property type="match status" value="1"/>
</dbReference>
<dbReference type="InterPro" id="IPR036890">
    <property type="entry name" value="HATPase_C_sf"/>
</dbReference>
<gene>
    <name evidence="8" type="ORF">BegalDRAFT_3096</name>
</gene>
<dbReference type="SUPFAM" id="SSF52172">
    <property type="entry name" value="CheY-like"/>
    <property type="match status" value="1"/>
</dbReference>
<accession>I3CJX8</accession>
<dbReference type="InterPro" id="IPR013767">
    <property type="entry name" value="PAS_fold"/>
</dbReference>
<dbReference type="InterPro" id="IPR035965">
    <property type="entry name" value="PAS-like_dom_sf"/>
</dbReference>
<dbReference type="PRINTS" id="PR00344">
    <property type="entry name" value="BCTRLSENSOR"/>
</dbReference>
<evidence type="ECO:0000259" key="5">
    <source>
        <dbReference type="PROSITE" id="PS50109"/>
    </source>
</evidence>
<dbReference type="Pfam" id="PF00072">
    <property type="entry name" value="Response_reg"/>
    <property type="match status" value="1"/>
</dbReference>
<name>I3CJX8_9GAMM</name>
<evidence type="ECO:0000256" key="4">
    <source>
        <dbReference type="PROSITE-ProRule" id="PRU00169"/>
    </source>
</evidence>
<dbReference type="InterPro" id="IPR036097">
    <property type="entry name" value="HisK_dim/P_sf"/>
</dbReference>
<dbReference type="InterPro" id="IPR001789">
    <property type="entry name" value="Sig_transdc_resp-reg_receiver"/>
</dbReference>
<dbReference type="eggNOG" id="COG0745">
    <property type="taxonomic scope" value="Bacteria"/>
</dbReference>
<organism evidence="8 9">
    <name type="scientific">Beggiatoa alba B18LD</name>
    <dbReference type="NCBI Taxonomy" id="395493"/>
    <lineage>
        <taxon>Bacteria</taxon>
        <taxon>Pseudomonadati</taxon>
        <taxon>Pseudomonadota</taxon>
        <taxon>Gammaproteobacteria</taxon>
        <taxon>Thiotrichales</taxon>
        <taxon>Thiotrichaceae</taxon>
        <taxon>Beggiatoa</taxon>
    </lineage>
</organism>
<dbReference type="RefSeq" id="WP_002691540.1">
    <property type="nucleotide sequence ID" value="NZ_JH600070.1"/>
</dbReference>
<feature type="modified residue" description="4-aspartylphosphate" evidence="4">
    <location>
        <position position="58"/>
    </location>
</feature>
<keyword evidence="9" id="KW-1185">Reference proteome</keyword>
<dbReference type="SUPFAM" id="SSF47384">
    <property type="entry name" value="Homodimeric domain of signal transducing histidine kinase"/>
    <property type="match status" value="1"/>
</dbReference>
<feature type="domain" description="Histidine kinase" evidence="5">
    <location>
        <begin position="292"/>
        <end position="508"/>
    </location>
</feature>
<reference evidence="8 9" key="1">
    <citation type="submission" date="2011-11" db="EMBL/GenBank/DDBJ databases">
        <title>Improved High-Quality Draft sequence of Beggiatoa alba B18lD.</title>
        <authorList>
            <consortium name="US DOE Joint Genome Institute"/>
            <person name="Lucas S."/>
            <person name="Han J."/>
            <person name="Lapidus A."/>
            <person name="Cheng J.-F."/>
            <person name="Goodwin L."/>
            <person name="Pitluck S."/>
            <person name="Peters L."/>
            <person name="Mikhailova N."/>
            <person name="Held B."/>
            <person name="Detter J.C."/>
            <person name="Han C."/>
            <person name="Tapia R."/>
            <person name="Land M."/>
            <person name="Hauser L."/>
            <person name="Kyrpides N."/>
            <person name="Ivanova N."/>
            <person name="Pagani I."/>
            <person name="Samuel K."/>
            <person name="Teske A."/>
            <person name="Mueller J."/>
            <person name="Woyke T."/>
        </authorList>
    </citation>
    <scope>NUCLEOTIDE SEQUENCE [LARGE SCALE GENOMIC DNA]</scope>
    <source>
        <strain evidence="8 9">B18LD</strain>
    </source>
</reference>
<dbReference type="Pfam" id="PF02518">
    <property type="entry name" value="HATPase_c"/>
    <property type="match status" value="1"/>
</dbReference>
<dbReference type="OrthoDB" id="9772100at2"/>
<dbReference type="PANTHER" id="PTHR43547">
    <property type="entry name" value="TWO-COMPONENT HISTIDINE KINASE"/>
    <property type="match status" value="1"/>
</dbReference>
<dbReference type="InterPro" id="IPR000014">
    <property type="entry name" value="PAS"/>
</dbReference>
<dbReference type="Gene3D" id="1.10.287.130">
    <property type="match status" value="1"/>
</dbReference>
<evidence type="ECO:0000256" key="3">
    <source>
        <dbReference type="ARBA" id="ARBA00022553"/>
    </source>
</evidence>
<dbReference type="SMART" id="SM00388">
    <property type="entry name" value="HisKA"/>
    <property type="match status" value="1"/>
</dbReference>
<dbReference type="PROSITE" id="PS50109">
    <property type="entry name" value="HIS_KIN"/>
    <property type="match status" value="1"/>
</dbReference>
<dbReference type="InterPro" id="IPR003594">
    <property type="entry name" value="HATPase_dom"/>
</dbReference>
<dbReference type="EC" id="2.7.13.3" evidence="2"/>
<dbReference type="InterPro" id="IPR011006">
    <property type="entry name" value="CheY-like_superfamily"/>
</dbReference>
<dbReference type="SMART" id="SM00448">
    <property type="entry name" value="REC"/>
    <property type="match status" value="1"/>
</dbReference>
<dbReference type="AlphaFoldDB" id="I3CJX8"/>
<dbReference type="CDD" id="cd00130">
    <property type="entry name" value="PAS"/>
    <property type="match status" value="1"/>
</dbReference>
<evidence type="ECO:0000256" key="2">
    <source>
        <dbReference type="ARBA" id="ARBA00012438"/>
    </source>
</evidence>
<dbReference type="HOGENOM" id="CLU_000445_114_72_6"/>
<dbReference type="PROSITE" id="PS50110">
    <property type="entry name" value="RESPONSE_REGULATORY"/>
    <property type="match status" value="1"/>
</dbReference>
<dbReference type="EMBL" id="JH600070">
    <property type="protein sequence ID" value="EIJ43921.1"/>
    <property type="molecule type" value="Genomic_DNA"/>
</dbReference>
<dbReference type="NCBIfam" id="TIGR00229">
    <property type="entry name" value="sensory_box"/>
    <property type="match status" value="1"/>
</dbReference>
<dbReference type="Gene3D" id="3.30.565.10">
    <property type="entry name" value="Histidine kinase-like ATPase, C-terminal domain"/>
    <property type="match status" value="1"/>
</dbReference>
<dbReference type="Proteomes" id="UP000005744">
    <property type="component" value="Unassembled WGS sequence"/>
</dbReference>
<dbReference type="PROSITE" id="PS50112">
    <property type="entry name" value="PAS"/>
    <property type="match status" value="1"/>
</dbReference>
<dbReference type="InterPro" id="IPR004358">
    <property type="entry name" value="Sig_transdc_His_kin-like_C"/>
</dbReference>
<evidence type="ECO:0000259" key="7">
    <source>
        <dbReference type="PROSITE" id="PS50112"/>
    </source>
</evidence>
<evidence type="ECO:0000259" key="6">
    <source>
        <dbReference type="PROSITE" id="PS50110"/>
    </source>
</evidence>
<dbReference type="InterPro" id="IPR005467">
    <property type="entry name" value="His_kinase_dom"/>
</dbReference>
<dbReference type="SUPFAM" id="SSF55874">
    <property type="entry name" value="ATPase domain of HSP90 chaperone/DNA topoisomerase II/histidine kinase"/>
    <property type="match status" value="1"/>
</dbReference>
<evidence type="ECO:0000256" key="1">
    <source>
        <dbReference type="ARBA" id="ARBA00000085"/>
    </source>
</evidence>
<dbReference type="CDD" id="cd00082">
    <property type="entry name" value="HisKA"/>
    <property type="match status" value="1"/>
</dbReference>
<dbReference type="SMART" id="SM00387">
    <property type="entry name" value="HATPase_c"/>
    <property type="match status" value="1"/>
</dbReference>
<dbReference type="GO" id="GO:0000155">
    <property type="term" value="F:phosphorelay sensor kinase activity"/>
    <property type="evidence" value="ECO:0007669"/>
    <property type="project" value="InterPro"/>
</dbReference>
<dbReference type="Pfam" id="PF00512">
    <property type="entry name" value="HisKA"/>
    <property type="match status" value="1"/>
</dbReference>
<feature type="domain" description="Response regulatory" evidence="6">
    <location>
        <begin position="9"/>
        <end position="125"/>
    </location>
</feature>
<proteinExistence type="predicted"/>
<comment type="catalytic activity">
    <reaction evidence="1">
        <text>ATP + protein L-histidine = ADP + protein N-phospho-L-histidine.</text>
        <dbReference type="EC" id="2.7.13.3"/>
    </reaction>
</comment>
<dbReference type="SMART" id="SM00091">
    <property type="entry name" value="PAS"/>
    <property type="match status" value="1"/>
</dbReference>
<evidence type="ECO:0000313" key="8">
    <source>
        <dbReference type="EMBL" id="EIJ43921.1"/>
    </source>
</evidence>
<dbReference type="STRING" id="395493.BegalDRAFT_3096"/>
<protein>
    <recommendedName>
        <fullName evidence="2">histidine kinase</fullName>
        <ecNumber evidence="2">2.7.13.3</ecNumber>
    </recommendedName>
</protein>
<dbReference type="Gene3D" id="3.30.450.20">
    <property type="entry name" value="PAS domain"/>
    <property type="match status" value="1"/>
</dbReference>
<feature type="domain" description="PAS" evidence="7">
    <location>
        <begin position="148"/>
        <end position="204"/>
    </location>
</feature>
<dbReference type="Gene3D" id="3.40.50.2300">
    <property type="match status" value="1"/>
</dbReference>
<dbReference type="SUPFAM" id="SSF55785">
    <property type="entry name" value="PYP-like sensor domain (PAS domain)"/>
    <property type="match status" value="1"/>
</dbReference>
<keyword evidence="3 4" id="KW-0597">Phosphoprotein</keyword>
<dbReference type="GO" id="GO:0006355">
    <property type="term" value="P:regulation of DNA-templated transcription"/>
    <property type="evidence" value="ECO:0007669"/>
    <property type="project" value="InterPro"/>
</dbReference>
<dbReference type="InterPro" id="IPR003661">
    <property type="entry name" value="HisK_dim/P_dom"/>
</dbReference>
<evidence type="ECO:0000313" key="9">
    <source>
        <dbReference type="Proteomes" id="UP000005744"/>
    </source>
</evidence>
<sequence length="511" mass="58009">MTGQSLDPHILIVDDKSTNIQFLGMVLRQQNYRISVAQDGYQAIKIVDKIIPDLILLDIMMPEMDGFETCLKLKENPALKNVPIIFLTAKDDTEDILKGFQLGAADYITKPFNSAVLLARVATHINLRQKTQLLEQQRQKTQIALQISQEKYRFLVENQTDFVIKLDAQGQFLFASPSYCEKLQKNENQLLGTTFTQYLIPEEQTNFTQLCEQLQHPPHIGHIELQLPQTQPLCWVAWSCKAILGHDKQIQEIVSVGRDITARRQAEEKARQTLHELAHISRLNTMGEMTTALAHEINQPLTAILSFSQAGLRLIDTPNFDLEDLRLALTGIERNSKLASEIIKRIRFFARKDKQFKKEPIDINQLINEVEYLVHPELRRHQVQLSLALSPHLPPVTIDNIQIQQVILNLVRNAMDAVLAVTTQRIITIKTMLSSPHYLEVAIYDTGIGIAPEVKNTLFEPFITTKNNGVGIGLSICRSIIDEHGGQLHFTDNPQGGSIFRFSLPIREIDK</sequence>
<dbReference type="Pfam" id="PF00989">
    <property type="entry name" value="PAS"/>
    <property type="match status" value="1"/>
</dbReference>
<dbReference type="CDD" id="cd19920">
    <property type="entry name" value="REC_PA4781-like"/>
    <property type="match status" value="1"/>
</dbReference>